<gene>
    <name evidence="1" type="ORF">FNB15_03585</name>
</gene>
<organism evidence="1 2">
    <name type="scientific">Ferrovibrio terrae</name>
    <dbReference type="NCBI Taxonomy" id="2594003"/>
    <lineage>
        <taxon>Bacteria</taxon>
        <taxon>Pseudomonadati</taxon>
        <taxon>Pseudomonadota</taxon>
        <taxon>Alphaproteobacteria</taxon>
        <taxon>Rhodospirillales</taxon>
        <taxon>Rhodospirillaceae</taxon>
        <taxon>Ferrovibrio</taxon>
    </lineage>
</organism>
<keyword evidence="2" id="KW-1185">Reference proteome</keyword>
<evidence type="ECO:0000313" key="1">
    <source>
        <dbReference type="EMBL" id="QDO96416.1"/>
    </source>
</evidence>
<dbReference type="KEGG" id="fer:FNB15_03585"/>
<dbReference type="EMBL" id="CP041636">
    <property type="protein sequence ID" value="QDO96416.1"/>
    <property type="molecule type" value="Genomic_DNA"/>
</dbReference>
<reference evidence="1 2" key="1">
    <citation type="submission" date="2019-07" db="EMBL/GenBank/DDBJ databases">
        <title>Genome sequencing for Ferrovibrio sp. K5.</title>
        <authorList>
            <person name="Park S.-J."/>
        </authorList>
    </citation>
    <scope>NUCLEOTIDE SEQUENCE [LARGE SCALE GENOMIC DNA]</scope>
    <source>
        <strain evidence="1 2">K5</strain>
    </source>
</reference>
<dbReference type="GO" id="GO:0003676">
    <property type="term" value="F:nucleic acid binding"/>
    <property type="evidence" value="ECO:0007669"/>
    <property type="project" value="InterPro"/>
</dbReference>
<dbReference type="Proteomes" id="UP000317496">
    <property type="component" value="Chromosome"/>
</dbReference>
<evidence type="ECO:0000313" key="2">
    <source>
        <dbReference type="Proteomes" id="UP000317496"/>
    </source>
</evidence>
<dbReference type="RefSeq" id="WP_144067397.1">
    <property type="nucleotide sequence ID" value="NZ_CP041636.1"/>
</dbReference>
<dbReference type="InterPro" id="IPR012337">
    <property type="entry name" value="RNaseH-like_sf"/>
</dbReference>
<dbReference type="OrthoDB" id="7363098at2"/>
<proteinExistence type="predicted"/>
<dbReference type="InterPro" id="IPR036397">
    <property type="entry name" value="RNaseH_sf"/>
</dbReference>
<protein>
    <submittedName>
        <fullName evidence="1">Uncharacterized protein</fullName>
    </submittedName>
</protein>
<accession>A0A516GY13</accession>
<dbReference type="AlphaFoldDB" id="A0A516GY13"/>
<sequence length="189" mass="21627">MSYPIEIGWAWAERSHIESRSILVKPSAEWLSWKTGWNPEAERLHGISLEQLLREGIEAPKACGTLNYEWHDAEVFFDTGSGAHDSRWLSTLYRAASLEPSFWLSDLSSDRCILSYARMSRITDTRIRALEILAPKHTHRAAQDAAKWAWHYLAVKLIADREIISESEIADLASSIQIKFKPTMDQKSE</sequence>
<name>A0A516GY13_9PROT</name>
<dbReference type="Gene3D" id="3.30.420.10">
    <property type="entry name" value="Ribonuclease H-like superfamily/Ribonuclease H"/>
    <property type="match status" value="1"/>
</dbReference>
<dbReference type="SUPFAM" id="SSF53098">
    <property type="entry name" value="Ribonuclease H-like"/>
    <property type="match status" value="1"/>
</dbReference>